<feature type="domain" description="OmpA-like" evidence="6">
    <location>
        <begin position="15"/>
        <end position="134"/>
    </location>
</feature>
<name>A0A0A2MKF4_9FLAO</name>
<accession>A0A0A2MKF4</accession>
<dbReference type="Proteomes" id="UP000030111">
    <property type="component" value="Unassembled WGS sequence"/>
</dbReference>
<evidence type="ECO:0000313" key="7">
    <source>
        <dbReference type="EMBL" id="KGO92754.1"/>
    </source>
</evidence>
<evidence type="ECO:0000256" key="4">
    <source>
        <dbReference type="PROSITE-ProRule" id="PRU00473"/>
    </source>
</evidence>
<reference evidence="7 8" key="1">
    <citation type="submission" date="2013-09" db="EMBL/GenBank/DDBJ databases">
        <authorList>
            <person name="Zeng Z."/>
            <person name="Chen C."/>
        </authorList>
    </citation>
    <scope>NUCLEOTIDE SEQUENCE [LARGE SCALE GENOMIC DNA]</scope>
    <source>
        <strain evidence="7 8">WB 4.1-42</strain>
    </source>
</reference>
<evidence type="ECO:0000259" key="6">
    <source>
        <dbReference type="PROSITE" id="PS51123"/>
    </source>
</evidence>
<dbReference type="OrthoDB" id="9782229at2"/>
<comment type="subcellular location">
    <subcellularLocation>
        <location evidence="1">Cell outer membrane</location>
    </subcellularLocation>
</comment>
<dbReference type="InterPro" id="IPR006664">
    <property type="entry name" value="OMP_bac"/>
</dbReference>
<protein>
    <submittedName>
        <fullName evidence="7">Membrane protein</fullName>
    </submittedName>
</protein>
<feature type="signal peptide" evidence="5">
    <location>
        <begin position="1"/>
        <end position="18"/>
    </location>
</feature>
<dbReference type="PROSITE" id="PS51123">
    <property type="entry name" value="OMPA_2"/>
    <property type="match status" value="2"/>
</dbReference>
<dbReference type="EMBL" id="JRLY01000008">
    <property type="protein sequence ID" value="KGO92754.1"/>
    <property type="molecule type" value="Genomic_DNA"/>
</dbReference>
<keyword evidence="5" id="KW-0732">Signal</keyword>
<dbReference type="Gene3D" id="3.30.1330.60">
    <property type="entry name" value="OmpA-like domain"/>
    <property type="match status" value="2"/>
</dbReference>
<sequence>MTRVLYLLLLMLPLAVQAQEETVYSVYFEFDKYNLDAKQGNNVVAFIKAIDTARIETIQIYGYCDDRGKDAYNFKLSNNRANTIRDTLTGRGIKNKIIVTIEGKGRILLEEDIDNVSEARSKNRRVDVVVNFKPVPPPKPEPGFYTALKKDLIVGDRIYLENILFERGSSKLTAKSRLELEKVARLLQKYKNLNFEIQGHICCTPSFQKEAIDKDTRKRELSKNRAFTVFKFLVSKKIASIRMTYKGYGNTQPLGKGTEYDRRVELVITKA</sequence>
<evidence type="ECO:0000256" key="1">
    <source>
        <dbReference type="ARBA" id="ARBA00004442"/>
    </source>
</evidence>
<dbReference type="InterPro" id="IPR006665">
    <property type="entry name" value="OmpA-like"/>
</dbReference>
<comment type="caution">
    <text evidence="7">The sequence shown here is derived from an EMBL/GenBank/DDBJ whole genome shotgun (WGS) entry which is preliminary data.</text>
</comment>
<proteinExistence type="predicted"/>
<dbReference type="GO" id="GO:0009279">
    <property type="term" value="C:cell outer membrane"/>
    <property type="evidence" value="ECO:0007669"/>
    <property type="project" value="UniProtKB-SubCell"/>
</dbReference>
<dbReference type="RefSeq" id="WP_026992835.1">
    <property type="nucleotide sequence ID" value="NZ_JRLY01000008.1"/>
</dbReference>
<dbReference type="InterPro" id="IPR050330">
    <property type="entry name" value="Bact_OuterMem_StrucFunc"/>
</dbReference>
<gene>
    <name evidence="7" type="ORF">Q766_11600</name>
</gene>
<dbReference type="InterPro" id="IPR036737">
    <property type="entry name" value="OmpA-like_sf"/>
</dbReference>
<dbReference type="CDD" id="cd07185">
    <property type="entry name" value="OmpA_C-like"/>
    <property type="match status" value="2"/>
</dbReference>
<dbReference type="PANTHER" id="PTHR30329:SF21">
    <property type="entry name" value="LIPOPROTEIN YIAD-RELATED"/>
    <property type="match status" value="1"/>
</dbReference>
<evidence type="ECO:0000313" key="8">
    <source>
        <dbReference type="Proteomes" id="UP000030111"/>
    </source>
</evidence>
<dbReference type="AlphaFoldDB" id="A0A0A2MKF4"/>
<evidence type="ECO:0000256" key="3">
    <source>
        <dbReference type="ARBA" id="ARBA00023237"/>
    </source>
</evidence>
<dbReference type="eggNOG" id="COG2885">
    <property type="taxonomic scope" value="Bacteria"/>
</dbReference>
<dbReference type="PRINTS" id="PR01021">
    <property type="entry name" value="OMPADOMAIN"/>
</dbReference>
<organism evidence="7 8">
    <name type="scientific">Flavobacterium subsaxonicum WB 4.1-42 = DSM 21790</name>
    <dbReference type="NCBI Taxonomy" id="1121898"/>
    <lineage>
        <taxon>Bacteria</taxon>
        <taxon>Pseudomonadati</taxon>
        <taxon>Bacteroidota</taxon>
        <taxon>Flavobacteriia</taxon>
        <taxon>Flavobacteriales</taxon>
        <taxon>Flavobacteriaceae</taxon>
        <taxon>Flavobacterium</taxon>
    </lineage>
</organism>
<feature type="chain" id="PRO_5001992331" evidence="5">
    <location>
        <begin position="19"/>
        <end position="271"/>
    </location>
</feature>
<evidence type="ECO:0000256" key="2">
    <source>
        <dbReference type="ARBA" id="ARBA00023136"/>
    </source>
</evidence>
<evidence type="ECO:0000256" key="5">
    <source>
        <dbReference type="SAM" id="SignalP"/>
    </source>
</evidence>
<keyword evidence="2 4" id="KW-0472">Membrane</keyword>
<dbReference type="PANTHER" id="PTHR30329">
    <property type="entry name" value="STATOR ELEMENT OF FLAGELLAR MOTOR COMPLEX"/>
    <property type="match status" value="1"/>
</dbReference>
<keyword evidence="8" id="KW-1185">Reference proteome</keyword>
<feature type="domain" description="OmpA-like" evidence="6">
    <location>
        <begin position="154"/>
        <end position="271"/>
    </location>
</feature>
<dbReference type="STRING" id="1121898.GCA_000422725_02485"/>
<dbReference type="SUPFAM" id="SSF103088">
    <property type="entry name" value="OmpA-like"/>
    <property type="match status" value="2"/>
</dbReference>
<keyword evidence="3" id="KW-0998">Cell outer membrane</keyword>
<dbReference type="Pfam" id="PF00691">
    <property type="entry name" value="OmpA"/>
    <property type="match status" value="2"/>
</dbReference>